<dbReference type="SUPFAM" id="SSF55797">
    <property type="entry name" value="PR-1-like"/>
    <property type="match status" value="1"/>
</dbReference>
<organism evidence="2 3">
    <name type="scientific">[Candida] anglica</name>
    <dbReference type="NCBI Taxonomy" id="148631"/>
    <lineage>
        <taxon>Eukaryota</taxon>
        <taxon>Fungi</taxon>
        <taxon>Dikarya</taxon>
        <taxon>Ascomycota</taxon>
        <taxon>Saccharomycotina</taxon>
        <taxon>Pichiomycetes</taxon>
        <taxon>Debaryomycetaceae</taxon>
        <taxon>Kurtzmaniella</taxon>
    </lineage>
</organism>
<gene>
    <name evidence="2" type="ORF">CAAN4_B01420</name>
</gene>
<protein>
    <submittedName>
        <fullName evidence="2">Probable pathogenesis-related protein CaO19.2336</fullName>
    </submittedName>
</protein>
<evidence type="ECO:0000259" key="1">
    <source>
        <dbReference type="SMART" id="SM00198"/>
    </source>
</evidence>
<dbReference type="InterPro" id="IPR018244">
    <property type="entry name" value="Allrgn_V5/Tpx1_CS"/>
</dbReference>
<proteinExistence type="predicted"/>
<keyword evidence="3" id="KW-1185">Reference proteome</keyword>
<dbReference type="PRINTS" id="PR00837">
    <property type="entry name" value="V5TPXLIKE"/>
</dbReference>
<evidence type="ECO:0000313" key="3">
    <source>
        <dbReference type="Proteomes" id="UP001497600"/>
    </source>
</evidence>
<feature type="domain" description="SCP" evidence="1">
    <location>
        <begin position="80"/>
        <end position="204"/>
    </location>
</feature>
<dbReference type="InterPro" id="IPR001283">
    <property type="entry name" value="CRISP-related"/>
</dbReference>
<sequence length="218" mass="24460">MLLWPEHIERVTISVTTLEIVQVLVKPLPRTTSTSIVRVFVNPTTTTAKSYTSTTTTTITKTYTTSIPSPTSTNNQFNQTFADSMLTNHNEKRRLHGSQMLKWNDDLYQYAQNYVNEYDCSGILTHSGGPYGENIALGYSPIGAINGWYDEGNDYQYGSETIYNHFTALVWNNTNSIGCAYKYCNSVWNDYIVCSYNPPGNVIGQCSANVFPIIISIL</sequence>
<dbReference type="InterPro" id="IPR035940">
    <property type="entry name" value="CAP_sf"/>
</dbReference>
<evidence type="ECO:0000313" key="2">
    <source>
        <dbReference type="EMBL" id="CAK7895667.1"/>
    </source>
</evidence>
<name>A0ABP0E8S5_9ASCO</name>
<dbReference type="PANTHER" id="PTHR10334">
    <property type="entry name" value="CYSTEINE-RICH SECRETORY PROTEIN-RELATED"/>
    <property type="match status" value="1"/>
</dbReference>
<accession>A0ABP0E8S5</accession>
<reference evidence="2 3" key="1">
    <citation type="submission" date="2024-01" db="EMBL/GenBank/DDBJ databases">
        <authorList>
            <consortium name="Genoscope - CEA"/>
            <person name="William W."/>
        </authorList>
    </citation>
    <scope>NUCLEOTIDE SEQUENCE [LARGE SCALE GENOMIC DNA]</scope>
    <source>
        <strain evidence="2 3">29B2s-10</strain>
    </source>
</reference>
<dbReference type="CDD" id="cd05384">
    <property type="entry name" value="CAP_PRY1-like"/>
    <property type="match status" value="1"/>
</dbReference>
<dbReference type="Proteomes" id="UP001497600">
    <property type="component" value="Chromosome B"/>
</dbReference>
<dbReference type="Gene3D" id="3.40.33.10">
    <property type="entry name" value="CAP"/>
    <property type="match status" value="1"/>
</dbReference>
<dbReference type="SMART" id="SM00198">
    <property type="entry name" value="SCP"/>
    <property type="match status" value="1"/>
</dbReference>
<dbReference type="Pfam" id="PF00188">
    <property type="entry name" value="CAP"/>
    <property type="match status" value="1"/>
</dbReference>
<dbReference type="EMBL" id="OZ004254">
    <property type="protein sequence ID" value="CAK7895667.1"/>
    <property type="molecule type" value="Genomic_DNA"/>
</dbReference>
<dbReference type="InterPro" id="IPR014044">
    <property type="entry name" value="CAP_dom"/>
</dbReference>
<dbReference type="PROSITE" id="PS01010">
    <property type="entry name" value="CRISP_2"/>
    <property type="match status" value="1"/>
</dbReference>